<protein>
    <submittedName>
        <fullName evidence="1">Uncharacterized protein</fullName>
    </submittedName>
</protein>
<dbReference type="Proteomes" id="UP000181942">
    <property type="component" value="Unassembled WGS sequence"/>
</dbReference>
<dbReference type="EMBL" id="FONR01000013">
    <property type="protein sequence ID" value="SFF89239.1"/>
    <property type="molecule type" value="Genomic_DNA"/>
</dbReference>
<gene>
    <name evidence="1" type="ORF">SAMN02787118_11374</name>
</gene>
<accession>A0A1I2MEP3</accession>
<reference evidence="1 2" key="1">
    <citation type="submission" date="2016-10" db="EMBL/GenBank/DDBJ databases">
        <authorList>
            <person name="de Groot N.N."/>
        </authorList>
    </citation>
    <scope>NUCLEOTIDE SEQUENCE [LARGE SCALE GENOMIC DNA]</scope>
    <source>
        <strain evidence="1 2">OK461</strain>
    </source>
</reference>
<dbReference type="AlphaFoldDB" id="A0A1I2MEP3"/>
<sequence>MSGTRSERVRATRVSSECVRGDRVRVLIVDDEPALTELLAVADGHSGPHAVAFDGGGNLVEVYISSVSDQLRDPTSDVVSGGGSVHRGGVA</sequence>
<organism evidence="1 2">
    <name type="scientific">Streptomyces mirabilis</name>
    <dbReference type="NCBI Taxonomy" id="68239"/>
    <lineage>
        <taxon>Bacteria</taxon>
        <taxon>Bacillati</taxon>
        <taxon>Actinomycetota</taxon>
        <taxon>Actinomycetes</taxon>
        <taxon>Kitasatosporales</taxon>
        <taxon>Streptomycetaceae</taxon>
        <taxon>Streptomyces</taxon>
    </lineage>
</organism>
<evidence type="ECO:0000313" key="1">
    <source>
        <dbReference type="EMBL" id="SFF89239.1"/>
    </source>
</evidence>
<name>A0A1I2MEP3_9ACTN</name>
<evidence type="ECO:0000313" key="2">
    <source>
        <dbReference type="Proteomes" id="UP000181942"/>
    </source>
</evidence>
<proteinExistence type="predicted"/>